<dbReference type="SUPFAM" id="SSF88946">
    <property type="entry name" value="Sigma2 domain of RNA polymerase sigma factors"/>
    <property type="match status" value="1"/>
</dbReference>
<evidence type="ECO:0000256" key="4">
    <source>
        <dbReference type="ARBA" id="ARBA00023163"/>
    </source>
</evidence>
<dbReference type="InterPro" id="IPR014284">
    <property type="entry name" value="RNA_pol_sigma-70_dom"/>
</dbReference>
<evidence type="ECO:0000259" key="7">
    <source>
        <dbReference type="Pfam" id="PF04545"/>
    </source>
</evidence>
<keyword evidence="1" id="KW-0805">Transcription regulation</keyword>
<evidence type="ECO:0000313" key="8">
    <source>
        <dbReference type="EMBL" id="MBX7487101.1"/>
    </source>
</evidence>
<dbReference type="PANTHER" id="PTHR30385">
    <property type="entry name" value="SIGMA FACTOR F FLAGELLAR"/>
    <property type="match status" value="1"/>
</dbReference>
<dbReference type="NCBIfam" id="TIGR02937">
    <property type="entry name" value="sigma70-ECF"/>
    <property type="match status" value="1"/>
</dbReference>
<dbReference type="CDD" id="cd06171">
    <property type="entry name" value="Sigma70_r4"/>
    <property type="match status" value="1"/>
</dbReference>
<dbReference type="InterPro" id="IPR007630">
    <property type="entry name" value="RNA_pol_sigma70_r4"/>
</dbReference>
<dbReference type="InterPro" id="IPR007624">
    <property type="entry name" value="RNA_pol_sigma70_r3"/>
</dbReference>
<dbReference type="Pfam" id="PF04542">
    <property type="entry name" value="Sigma70_r2"/>
    <property type="match status" value="1"/>
</dbReference>
<evidence type="ECO:0000259" key="6">
    <source>
        <dbReference type="Pfam" id="PF04542"/>
    </source>
</evidence>
<keyword evidence="4" id="KW-0804">Transcription</keyword>
<dbReference type="RefSeq" id="WP_221596459.1">
    <property type="nucleotide sequence ID" value="NZ_JAIGNQ010000001.1"/>
</dbReference>
<dbReference type="Pfam" id="PF04545">
    <property type="entry name" value="Sigma70_r4"/>
    <property type="match status" value="1"/>
</dbReference>
<feature type="domain" description="RNA polymerase sigma-70 region 4" evidence="7">
    <location>
        <begin position="184"/>
        <end position="232"/>
    </location>
</feature>
<evidence type="ECO:0000256" key="3">
    <source>
        <dbReference type="ARBA" id="ARBA00023125"/>
    </source>
</evidence>
<dbReference type="InterPro" id="IPR013324">
    <property type="entry name" value="RNA_pol_sigma_r3/r4-like"/>
</dbReference>
<dbReference type="PRINTS" id="PR00046">
    <property type="entry name" value="SIGMA70FCT"/>
</dbReference>
<feature type="domain" description="RNA polymerase sigma-70 region 3" evidence="5">
    <location>
        <begin position="104"/>
        <end position="141"/>
    </location>
</feature>
<dbReference type="InterPro" id="IPR007627">
    <property type="entry name" value="RNA_pol_sigma70_r2"/>
</dbReference>
<comment type="caution">
    <text evidence="8">The sequence shown here is derived from an EMBL/GenBank/DDBJ whole genome shotgun (WGS) entry which is preliminary data.</text>
</comment>
<dbReference type="SUPFAM" id="SSF88659">
    <property type="entry name" value="Sigma3 and sigma4 domains of RNA polymerase sigma factors"/>
    <property type="match status" value="2"/>
</dbReference>
<reference evidence="8 9" key="1">
    <citation type="submission" date="2021-08" db="EMBL/GenBank/DDBJ databases">
        <title>Comparative Genomics Analysis of the Genus Qipengyuania Reveals Extensive Genetic Diversity and Metabolic Versatility, Including the Description of Fifteen Novel Species.</title>
        <authorList>
            <person name="Liu Y."/>
        </authorList>
    </citation>
    <scope>NUCLEOTIDE SEQUENCE [LARGE SCALE GENOMIC DNA]</scope>
    <source>
        <strain evidence="8 9">GH25</strain>
    </source>
</reference>
<dbReference type="Pfam" id="PF04539">
    <property type="entry name" value="Sigma70_r3"/>
    <property type="match status" value="1"/>
</dbReference>
<dbReference type="Gene3D" id="1.20.140.160">
    <property type="match status" value="1"/>
</dbReference>
<dbReference type="InterPro" id="IPR000943">
    <property type="entry name" value="RNA_pol_sigma70"/>
</dbReference>
<keyword evidence="3" id="KW-0238">DNA-binding</keyword>
<dbReference type="Proteomes" id="UP000776651">
    <property type="component" value="Unassembled WGS sequence"/>
</dbReference>
<keyword evidence="2" id="KW-0731">Sigma factor</keyword>
<accession>A0ABS7JDJ7</accession>
<gene>
    <name evidence="8" type="ORF">K3177_01105</name>
</gene>
<dbReference type="InterPro" id="IPR013325">
    <property type="entry name" value="RNA_pol_sigma_r2"/>
</dbReference>
<sequence length="241" mass="26761">MKYDHANFNAQRAYASEINERIEKFLPMVHRLAWFYEGSCGGSLDVDDLLQAGMIALTECAQRHERPSEDGFAAYAKMRVRGAMIDLLRSQSHHVRGAAATRRKMDGTADDLRRTLGRDPSADEMAHAMGISLEEYHKARNQIATRVVDLESSYSDSNPAFTSEEPTAEAVLLEAADKAALAHAIAALPERLQLVIQLHFLEELNLTEIAAILDVSVPRVHQLKANALEKLRIGLTARESI</sequence>
<evidence type="ECO:0000256" key="2">
    <source>
        <dbReference type="ARBA" id="ARBA00023082"/>
    </source>
</evidence>
<dbReference type="Gene3D" id="1.10.1740.10">
    <property type="match status" value="1"/>
</dbReference>
<name>A0ABS7JDJ7_9SPHN</name>
<protein>
    <submittedName>
        <fullName evidence="8">Sigma-70 family RNA polymerase sigma factor</fullName>
    </submittedName>
</protein>
<keyword evidence="9" id="KW-1185">Reference proteome</keyword>
<evidence type="ECO:0000256" key="1">
    <source>
        <dbReference type="ARBA" id="ARBA00023015"/>
    </source>
</evidence>
<evidence type="ECO:0000313" key="9">
    <source>
        <dbReference type="Proteomes" id="UP000776651"/>
    </source>
</evidence>
<evidence type="ECO:0000259" key="5">
    <source>
        <dbReference type="Pfam" id="PF04539"/>
    </source>
</evidence>
<feature type="domain" description="RNA polymerase sigma-70 region 2" evidence="6">
    <location>
        <begin position="22"/>
        <end position="92"/>
    </location>
</feature>
<organism evidence="8 9">
    <name type="scientific">Qipengyuania pacifica</name>
    <dbReference type="NCBI Taxonomy" id="2860199"/>
    <lineage>
        <taxon>Bacteria</taxon>
        <taxon>Pseudomonadati</taxon>
        <taxon>Pseudomonadota</taxon>
        <taxon>Alphaproteobacteria</taxon>
        <taxon>Sphingomonadales</taxon>
        <taxon>Erythrobacteraceae</taxon>
        <taxon>Qipengyuania</taxon>
    </lineage>
</organism>
<proteinExistence type="predicted"/>
<dbReference type="EMBL" id="JAIGNQ010000001">
    <property type="protein sequence ID" value="MBX7487101.1"/>
    <property type="molecule type" value="Genomic_DNA"/>
</dbReference>